<dbReference type="AlphaFoldDB" id="D6YRN8"/>
<dbReference type="GO" id="GO:0006260">
    <property type="term" value="P:DNA replication"/>
    <property type="evidence" value="ECO:0007669"/>
    <property type="project" value="InterPro"/>
</dbReference>
<sequence>MVALNKVMIAGRLTRKPELRKTPNGASVTDLLIALNREFTTSAGEKQQEVCFVDVVVWGRLAENCTNHLDISSPVLVEGRLQLDVWEGKEGDKRCKLRVAAERVQFLEKLDRKNSQEENDALAESYVLN</sequence>
<dbReference type="EMBL" id="CP001928">
    <property type="protein sequence ID" value="ADI38733.1"/>
    <property type="molecule type" value="Genomic_DNA"/>
</dbReference>
<dbReference type="Proteomes" id="UP000001505">
    <property type="component" value="Chromosome"/>
</dbReference>
<keyword evidence="1 2" id="KW-0238">DNA-binding</keyword>
<evidence type="ECO:0000313" key="5">
    <source>
        <dbReference type="Proteomes" id="UP000001505"/>
    </source>
</evidence>
<dbReference type="HAMAP" id="MF_00984">
    <property type="entry name" value="SSB"/>
    <property type="match status" value="1"/>
</dbReference>
<accession>D6YRN8</accession>
<evidence type="ECO:0000256" key="2">
    <source>
        <dbReference type="HAMAP-Rule" id="MF_00984"/>
    </source>
</evidence>
<dbReference type="STRING" id="716544.wcw_1382"/>
<dbReference type="InterPro" id="IPR011344">
    <property type="entry name" value="ssDNA-bd"/>
</dbReference>
<dbReference type="GO" id="GO:0009295">
    <property type="term" value="C:nucleoid"/>
    <property type="evidence" value="ECO:0007669"/>
    <property type="project" value="TreeGrafter"/>
</dbReference>
<dbReference type="PANTHER" id="PTHR10302:SF27">
    <property type="entry name" value="SINGLE-STRANDED DNA-BINDING PROTEIN"/>
    <property type="match status" value="1"/>
</dbReference>
<evidence type="ECO:0000313" key="4">
    <source>
        <dbReference type="EMBL" id="ADI38733.1"/>
    </source>
</evidence>
<dbReference type="HOGENOM" id="CLU_078758_6_0_0"/>
<dbReference type="eggNOG" id="COG0629">
    <property type="taxonomic scope" value="Bacteria"/>
</dbReference>
<dbReference type="PIRSF" id="PIRSF002070">
    <property type="entry name" value="SSB"/>
    <property type="match status" value="1"/>
</dbReference>
<dbReference type="Gene3D" id="2.40.50.140">
    <property type="entry name" value="Nucleic acid-binding proteins"/>
    <property type="match status" value="1"/>
</dbReference>
<evidence type="ECO:0000256" key="3">
    <source>
        <dbReference type="PIRNR" id="PIRNR002070"/>
    </source>
</evidence>
<gene>
    <name evidence="4" type="primary">ssb</name>
    <name evidence="4" type="ordered locus">wcw_1382</name>
</gene>
<comment type="caution">
    <text evidence="2">Lacks conserved residue(s) required for the propagation of feature annotation.</text>
</comment>
<dbReference type="InterPro" id="IPR000424">
    <property type="entry name" value="Primosome_PriB/ssb"/>
</dbReference>
<dbReference type="PROSITE" id="PS50935">
    <property type="entry name" value="SSB"/>
    <property type="match status" value="1"/>
</dbReference>
<name>D6YRN8_WADCW</name>
<dbReference type="SUPFAM" id="SSF50249">
    <property type="entry name" value="Nucleic acid-binding proteins"/>
    <property type="match status" value="1"/>
</dbReference>
<organism evidence="4 5">
    <name type="scientific">Waddlia chondrophila (strain ATCC VR-1470 / WSU 86-1044)</name>
    <dbReference type="NCBI Taxonomy" id="716544"/>
    <lineage>
        <taxon>Bacteria</taxon>
        <taxon>Pseudomonadati</taxon>
        <taxon>Chlamydiota</taxon>
        <taxon>Chlamydiia</taxon>
        <taxon>Parachlamydiales</taxon>
        <taxon>Waddliaceae</taxon>
        <taxon>Waddlia</taxon>
    </lineage>
</organism>
<proteinExistence type="inferred from homology"/>
<keyword evidence="5" id="KW-1185">Reference proteome</keyword>
<protein>
    <recommendedName>
        <fullName evidence="2 3">Single-stranded DNA-binding protein</fullName>
        <shortName evidence="2">SSB</shortName>
    </recommendedName>
</protein>
<dbReference type="NCBIfam" id="TIGR00621">
    <property type="entry name" value="ssb"/>
    <property type="match status" value="1"/>
</dbReference>
<dbReference type="RefSeq" id="WP_013182444.1">
    <property type="nucleotide sequence ID" value="NC_014225.1"/>
</dbReference>
<dbReference type="GO" id="GO:0003697">
    <property type="term" value="F:single-stranded DNA binding"/>
    <property type="evidence" value="ECO:0007669"/>
    <property type="project" value="UniProtKB-UniRule"/>
</dbReference>
<dbReference type="InterPro" id="IPR012340">
    <property type="entry name" value="NA-bd_OB-fold"/>
</dbReference>
<dbReference type="CDD" id="cd04496">
    <property type="entry name" value="SSB_OBF"/>
    <property type="match status" value="1"/>
</dbReference>
<dbReference type="Pfam" id="PF00436">
    <property type="entry name" value="SSB"/>
    <property type="match status" value="1"/>
</dbReference>
<dbReference type="OrthoDB" id="9809878at2"/>
<reference evidence="4 5" key="1">
    <citation type="journal article" date="2010" name="PLoS ONE">
        <title>The Waddlia genome: a window into chlamydial biology.</title>
        <authorList>
            <person name="Bertelli C."/>
            <person name="Collyn F."/>
            <person name="Croxatto A."/>
            <person name="Ruckert C."/>
            <person name="Polkinghorne A."/>
            <person name="Kebbi-Beghdadi C."/>
            <person name="Goesmann A."/>
            <person name="Vaughan L."/>
            <person name="Greub G."/>
        </authorList>
    </citation>
    <scope>NUCLEOTIDE SEQUENCE [LARGE SCALE GENOMIC DNA]</scope>
    <source>
        <strain evidence="5">ATCC VR-1470 / WSU 86-1044</strain>
    </source>
</reference>
<dbReference type="KEGG" id="wch:wcw_1382"/>
<evidence type="ECO:0000256" key="1">
    <source>
        <dbReference type="ARBA" id="ARBA00023125"/>
    </source>
</evidence>
<comment type="subunit">
    <text evidence="2">Homotetramer.</text>
</comment>
<dbReference type="PANTHER" id="PTHR10302">
    <property type="entry name" value="SINGLE-STRANDED DNA-BINDING PROTEIN"/>
    <property type="match status" value="1"/>
</dbReference>